<dbReference type="EMBL" id="KZ504502">
    <property type="protein sequence ID" value="PKU62094.1"/>
    <property type="molecule type" value="Genomic_DNA"/>
</dbReference>
<proteinExistence type="predicted"/>
<protein>
    <submittedName>
        <fullName evidence="1">Uncharacterized protein</fullName>
    </submittedName>
</protein>
<evidence type="ECO:0000313" key="2">
    <source>
        <dbReference type="Proteomes" id="UP000233837"/>
    </source>
</evidence>
<gene>
    <name evidence="1" type="ORF">MA16_Dca029170</name>
</gene>
<name>A0A2I0VFG2_9ASPA</name>
<keyword evidence="2" id="KW-1185">Reference proteome</keyword>
<organism evidence="1 2">
    <name type="scientific">Dendrobium catenatum</name>
    <dbReference type="NCBI Taxonomy" id="906689"/>
    <lineage>
        <taxon>Eukaryota</taxon>
        <taxon>Viridiplantae</taxon>
        <taxon>Streptophyta</taxon>
        <taxon>Embryophyta</taxon>
        <taxon>Tracheophyta</taxon>
        <taxon>Spermatophyta</taxon>
        <taxon>Magnoliopsida</taxon>
        <taxon>Liliopsida</taxon>
        <taxon>Asparagales</taxon>
        <taxon>Orchidaceae</taxon>
        <taxon>Epidendroideae</taxon>
        <taxon>Malaxideae</taxon>
        <taxon>Dendrobiinae</taxon>
        <taxon>Dendrobium</taxon>
    </lineage>
</organism>
<dbReference type="AlphaFoldDB" id="A0A2I0VFG2"/>
<accession>A0A2I0VFG2</accession>
<reference evidence="1 2" key="1">
    <citation type="journal article" date="2016" name="Sci. Rep.">
        <title>The Dendrobium catenatum Lindl. genome sequence provides insights into polysaccharide synthase, floral development and adaptive evolution.</title>
        <authorList>
            <person name="Zhang G.Q."/>
            <person name="Xu Q."/>
            <person name="Bian C."/>
            <person name="Tsai W.C."/>
            <person name="Yeh C.M."/>
            <person name="Liu K.W."/>
            <person name="Yoshida K."/>
            <person name="Zhang L.S."/>
            <person name="Chang S.B."/>
            <person name="Chen F."/>
            <person name="Shi Y."/>
            <person name="Su Y.Y."/>
            <person name="Zhang Y.Q."/>
            <person name="Chen L.J."/>
            <person name="Yin Y."/>
            <person name="Lin M."/>
            <person name="Huang H."/>
            <person name="Deng H."/>
            <person name="Wang Z.W."/>
            <person name="Zhu S.L."/>
            <person name="Zhao X."/>
            <person name="Deng C."/>
            <person name="Niu S.C."/>
            <person name="Huang J."/>
            <person name="Wang M."/>
            <person name="Liu G.H."/>
            <person name="Yang H.J."/>
            <person name="Xiao X.J."/>
            <person name="Hsiao Y.Y."/>
            <person name="Wu W.L."/>
            <person name="Chen Y.Y."/>
            <person name="Mitsuda N."/>
            <person name="Ohme-Takagi M."/>
            <person name="Luo Y.B."/>
            <person name="Van de Peer Y."/>
            <person name="Liu Z.J."/>
        </authorList>
    </citation>
    <scope>NUCLEOTIDE SEQUENCE [LARGE SCALE GENOMIC DNA]</scope>
    <source>
        <tissue evidence="1">The whole plant</tissue>
    </source>
</reference>
<reference evidence="1 2" key="2">
    <citation type="journal article" date="2017" name="Nature">
        <title>The Apostasia genome and the evolution of orchids.</title>
        <authorList>
            <person name="Zhang G.Q."/>
            <person name="Liu K.W."/>
            <person name="Li Z."/>
            <person name="Lohaus R."/>
            <person name="Hsiao Y.Y."/>
            <person name="Niu S.C."/>
            <person name="Wang J.Y."/>
            <person name="Lin Y.C."/>
            <person name="Xu Q."/>
            <person name="Chen L.J."/>
            <person name="Yoshida K."/>
            <person name="Fujiwara S."/>
            <person name="Wang Z.W."/>
            <person name="Zhang Y.Q."/>
            <person name="Mitsuda N."/>
            <person name="Wang M."/>
            <person name="Liu G.H."/>
            <person name="Pecoraro L."/>
            <person name="Huang H.X."/>
            <person name="Xiao X.J."/>
            <person name="Lin M."/>
            <person name="Wu X.Y."/>
            <person name="Wu W.L."/>
            <person name="Chen Y.Y."/>
            <person name="Chang S.B."/>
            <person name="Sakamoto S."/>
            <person name="Ohme-Takagi M."/>
            <person name="Yagi M."/>
            <person name="Zeng S.J."/>
            <person name="Shen C.Y."/>
            <person name="Yeh C.M."/>
            <person name="Luo Y.B."/>
            <person name="Tsai W.C."/>
            <person name="Van de Peer Y."/>
            <person name="Liu Z.J."/>
        </authorList>
    </citation>
    <scope>NUCLEOTIDE SEQUENCE [LARGE SCALE GENOMIC DNA]</scope>
    <source>
        <tissue evidence="1">The whole plant</tissue>
    </source>
</reference>
<sequence length="67" mass="7692">MDLHRWIEGFHRPDPPCEISSEFSGGIARIKPKKLCGLGYERKVKDKISTVDLDQQLKLDPAVSERR</sequence>
<evidence type="ECO:0000313" key="1">
    <source>
        <dbReference type="EMBL" id="PKU62094.1"/>
    </source>
</evidence>
<dbReference type="Proteomes" id="UP000233837">
    <property type="component" value="Unassembled WGS sequence"/>
</dbReference>